<accession>A0A0A9A9E4</accession>
<evidence type="ECO:0000313" key="1">
    <source>
        <dbReference type="EMBL" id="JAD47706.1"/>
    </source>
</evidence>
<sequence length="149" mass="16580">MRLISSIFDMDHSIQLSDSTLDLTSIHLRADTNSWNRSSPPLHFQLPSIPPGFDSCVYFRDFHPPAYTALSIAIPFSFLPVLFLPRFDLPQIHLHSPTSPPHSGPRRRLCSFVGCPPWVTSTAAPPSSSRRSPKRRPLLSLCSSICVAS</sequence>
<name>A0A0A9A9E4_ARUDO</name>
<reference evidence="1" key="2">
    <citation type="journal article" date="2015" name="Data Brief">
        <title>Shoot transcriptome of the giant reed, Arundo donax.</title>
        <authorList>
            <person name="Barrero R.A."/>
            <person name="Guerrero F.D."/>
            <person name="Moolhuijzen P."/>
            <person name="Goolsby J.A."/>
            <person name="Tidwell J."/>
            <person name="Bellgard S.E."/>
            <person name="Bellgard M.I."/>
        </authorList>
    </citation>
    <scope>NUCLEOTIDE SEQUENCE</scope>
    <source>
        <tissue evidence="1">Shoot tissue taken approximately 20 cm above the soil surface</tissue>
    </source>
</reference>
<reference evidence="1" key="1">
    <citation type="submission" date="2014-09" db="EMBL/GenBank/DDBJ databases">
        <authorList>
            <person name="Magalhaes I.L.F."/>
            <person name="Oliveira U."/>
            <person name="Santos F.R."/>
            <person name="Vidigal T.H.D.A."/>
            <person name="Brescovit A.D."/>
            <person name="Santos A.J."/>
        </authorList>
    </citation>
    <scope>NUCLEOTIDE SEQUENCE</scope>
    <source>
        <tissue evidence="1">Shoot tissue taken approximately 20 cm above the soil surface</tissue>
    </source>
</reference>
<proteinExistence type="predicted"/>
<dbReference type="EMBL" id="GBRH01250189">
    <property type="protein sequence ID" value="JAD47706.1"/>
    <property type="molecule type" value="Transcribed_RNA"/>
</dbReference>
<dbReference type="AlphaFoldDB" id="A0A0A9A9E4"/>
<protein>
    <submittedName>
        <fullName evidence="1">Uncharacterized protein</fullName>
    </submittedName>
</protein>
<organism evidence="1">
    <name type="scientific">Arundo donax</name>
    <name type="common">Giant reed</name>
    <name type="synonym">Donax arundinaceus</name>
    <dbReference type="NCBI Taxonomy" id="35708"/>
    <lineage>
        <taxon>Eukaryota</taxon>
        <taxon>Viridiplantae</taxon>
        <taxon>Streptophyta</taxon>
        <taxon>Embryophyta</taxon>
        <taxon>Tracheophyta</taxon>
        <taxon>Spermatophyta</taxon>
        <taxon>Magnoliopsida</taxon>
        <taxon>Liliopsida</taxon>
        <taxon>Poales</taxon>
        <taxon>Poaceae</taxon>
        <taxon>PACMAD clade</taxon>
        <taxon>Arundinoideae</taxon>
        <taxon>Arundineae</taxon>
        <taxon>Arundo</taxon>
    </lineage>
</organism>